<keyword evidence="2 9" id="KW-0812">Transmembrane</keyword>
<comment type="caution">
    <text evidence="11">The sequence shown here is derived from an EMBL/GenBank/DDBJ whole genome shotgun (WGS) entry which is preliminary data.</text>
</comment>
<gene>
    <name evidence="11" type="ORF">RRG08_027782</name>
</gene>
<dbReference type="Pfam" id="PF00001">
    <property type="entry name" value="7tm_1"/>
    <property type="match status" value="1"/>
</dbReference>
<dbReference type="GO" id="GO:0016020">
    <property type="term" value="C:membrane"/>
    <property type="evidence" value="ECO:0007669"/>
    <property type="project" value="UniProtKB-SubCell"/>
</dbReference>
<evidence type="ECO:0000256" key="5">
    <source>
        <dbReference type="ARBA" id="ARBA00023136"/>
    </source>
</evidence>
<dbReference type="Gene3D" id="1.20.1070.10">
    <property type="entry name" value="Rhodopsin 7-helix transmembrane proteins"/>
    <property type="match status" value="1"/>
</dbReference>
<evidence type="ECO:0000313" key="12">
    <source>
        <dbReference type="Proteomes" id="UP001283361"/>
    </source>
</evidence>
<evidence type="ECO:0000256" key="1">
    <source>
        <dbReference type="ARBA" id="ARBA00004141"/>
    </source>
</evidence>
<evidence type="ECO:0000256" key="6">
    <source>
        <dbReference type="ARBA" id="ARBA00023170"/>
    </source>
</evidence>
<evidence type="ECO:0000259" key="10">
    <source>
        <dbReference type="PROSITE" id="PS50262"/>
    </source>
</evidence>
<reference evidence="11" key="1">
    <citation type="journal article" date="2023" name="G3 (Bethesda)">
        <title>A reference genome for the long-term kleptoplast-retaining sea slug Elysia crispata morphotype clarki.</title>
        <authorList>
            <person name="Eastman K.E."/>
            <person name="Pendleton A.L."/>
            <person name="Shaikh M.A."/>
            <person name="Suttiyut T."/>
            <person name="Ogas R."/>
            <person name="Tomko P."/>
            <person name="Gavelis G."/>
            <person name="Widhalm J.R."/>
            <person name="Wisecaver J.H."/>
        </authorList>
    </citation>
    <scope>NUCLEOTIDE SEQUENCE</scope>
    <source>
        <strain evidence="11">ECLA1</strain>
    </source>
</reference>
<dbReference type="EMBL" id="JAWDGP010004345">
    <property type="protein sequence ID" value="KAK3765142.1"/>
    <property type="molecule type" value="Genomic_DNA"/>
</dbReference>
<dbReference type="Proteomes" id="UP001283361">
    <property type="component" value="Unassembled WGS sequence"/>
</dbReference>
<feature type="transmembrane region" description="Helical" evidence="9">
    <location>
        <begin position="162"/>
        <end position="178"/>
    </location>
</feature>
<feature type="transmembrane region" description="Helical" evidence="9">
    <location>
        <begin position="49"/>
        <end position="71"/>
    </location>
</feature>
<keyword evidence="12" id="KW-1185">Reference proteome</keyword>
<dbReference type="AlphaFoldDB" id="A0AAE0Z990"/>
<organism evidence="11 12">
    <name type="scientific">Elysia crispata</name>
    <name type="common">lettuce slug</name>
    <dbReference type="NCBI Taxonomy" id="231223"/>
    <lineage>
        <taxon>Eukaryota</taxon>
        <taxon>Metazoa</taxon>
        <taxon>Spiralia</taxon>
        <taxon>Lophotrochozoa</taxon>
        <taxon>Mollusca</taxon>
        <taxon>Gastropoda</taxon>
        <taxon>Heterobranchia</taxon>
        <taxon>Euthyneura</taxon>
        <taxon>Panpulmonata</taxon>
        <taxon>Sacoglossa</taxon>
        <taxon>Placobranchoidea</taxon>
        <taxon>Plakobranchidae</taxon>
        <taxon>Elysia</taxon>
    </lineage>
</organism>
<evidence type="ECO:0000256" key="2">
    <source>
        <dbReference type="ARBA" id="ARBA00022692"/>
    </source>
</evidence>
<dbReference type="InterPro" id="IPR000276">
    <property type="entry name" value="GPCR_Rhodpsn"/>
</dbReference>
<feature type="transmembrane region" description="Helical" evidence="9">
    <location>
        <begin position="217"/>
        <end position="241"/>
    </location>
</feature>
<proteinExistence type="predicted"/>
<dbReference type="GO" id="GO:0004930">
    <property type="term" value="F:G protein-coupled receptor activity"/>
    <property type="evidence" value="ECO:0007669"/>
    <property type="project" value="UniProtKB-KW"/>
</dbReference>
<feature type="compositionally biased region" description="Low complexity" evidence="8">
    <location>
        <begin position="387"/>
        <end position="396"/>
    </location>
</feature>
<keyword evidence="7" id="KW-0807">Transducer</keyword>
<dbReference type="PANTHER" id="PTHR24243:SF208">
    <property type="entry name" value="PYROKININ-1 RECEPTOR"/>
    <property type="match status" value="1"/>
</dbReference>
<keyword evidence="3 9" id="KW-1133">Transmembrane helix</keyword>
<feature type="transmembrane region" description="Helical" evidence="9">
    <location>
        <begin position="123"/>
        <end position="141"/>
    </location>
</feature>
<sequence>MSSASRNSHSSTVVSAGDIGRAPDEPLIFNKSHSLTSLNGEQAILNLPITSFLLLIAVLGTAGNTCVVYVYRTRSRKNSGSYFIMALAILDLLNSALCLPWEIYTLSNPYKNDFPVLCKVARFFVTVVYLSAALTLVCVAFSRYFKISHPLRCFSSRRAQSITFVMICLTLSVSWPQIPLSGTRTVATRVSKVYGHDCAISDELSESLYPTLFQGSLYVMLSACFLLMLLVYSRLILIVWARDRRRGLGRQVANRDYIPRSSASVTSERSFGSSQNLSHATSAQRRSSRFAILAHVGRTTRMLVLVTCVFLLGYLPFITVNVLALFDNQKYGFYGGRSTFRTEQGSENNVGGRTSPDVTSNFLSDNSQSQNIPWETDLSELSASISSSVWPSMPSPNGAKTRHERKGNELPSVSNLTYSQRLTFELCSRSHFLSSAANPLIYSVLNVRFRQESMVALRHVILRLPHWLRKRFKGQHGVT</sequence>
<feature type="transmembrane region" description="Helical" evidence="9">
    <location>
        <begin position="83"/>
        <end position="103"/>
    </location>
</feature>
<evidence type="ECO:0000256" key="3">
    <source>
        <dbReference type="ARBA" id="ARBA00022989"/>
    </source>
</evidence>
<keyword evidence="6" id="KW-0675">Receptor</keyword>
<comment type="subcellular location">
    <subcellularLocation>
        <location evidence="1">Membrane</location>
        <topology evidence="1">Multi-pass membrane protein</topology>
    </subcellularLocation>
</comment>
<protein>
    <recommendedName>
        <fullName evidence="10">G-protein coupled receptors family 1 profile domain-containing protein</fullName>
    </recommendedName>
</protein>
<evidence type="ECO:0000256" key="8">
    <source>
        <dbReference type="SAM" id="MobiDB-lite"/>
    </source>
</evidence>
<keyword evidence="4" id="KW-0297">G-protein coupled receptor</keyword>
<evidence type="ECO:0000313" key="11">
    <source>
        <dbReference type="EMBL" id="KAK3765142.1"/>
    </source>
</evidence>
<dbReference type="InterPro" id="IPR017452">
    <property type="entry name" value="GPCR_Rhodpsn_7TM"/>
</dbReference>
<keyword evidence="5 9" id="KW-0472">Membrane</keyword>
<dbReference type="CDD" id="cd00637">
    <property type="entry name" value="7tm_classA_rhodopsin-like"/>
    <property type="match status" value="1"/>
</dbReference>
<dbReference type="PROSITE" id="PS50262">
    <property type="entry name" value="G_PROTEIN_RECEP_F1_2"/>
    <property type="match status" value="1"/>
</dbReference>
<accession>A0AAE0Z990</accession>
<dbReference type="SUPFAM" id="SSF81321">
    <property type="entry name" value="Family A G protein-coupled receptor-like"/>
    <property type="match status" value="1"/>
</dbReference>
<evidence type="ECO:0000256" key="7">
    <source>
        <dbReference type="ARBA" id="ARBA00023224"/>
    </source>
</evidence>
<feature type="region of interest" description="Disordered" evidence="8">
    <location>
        <begin position="387"/>
        <end position="407"/>
    </location>
</feature>
<evidence type="ECO:0000256" key="4">
    <source>
        <dbReference type="ARBA" id="ARBA00023040"/>
    </source>
</evidence>
<evidence type="ECO:0000256" key="9">
    <source>
        <dbReference type="SAM" id="Phobius"/>
    </source>
</evidence>
<feature type="domain" description="G-protein coupled receptors family 1 profile" evidence="10">
    <location>
        <begin position="63"/>
        <end position="326"/>
    </location>
</feature>
<dbReference type="PRINTS" id="PR00237">
    <property type="entry name" value="GPCRRHODOPSN"/>
</dbReference>
<feature type="transmembrane region" description="Helical" evidence="9">
    <location>
        <begin position="302"/>
        <end position="326"/>
    </location>
</feature>
<dbReference type="PANTHER" id="PTHR24243">
    <property type="entry name" value="G-PROTEIN COUPLED RECEPTOR"/>
    <property type="match status" value="1"/>
</dbReference>
<name>A0AAE0Z990_9GAST</name>